<keyword evidence="2" id="KW-1185">Reference proteome</keyword>
<reference evidence="1 2" key="1">
    <citation type="submission" date="2016-07" db="EMBL/GenBank/DDBJ databases">
        <title>Genomic analysis of zinc-resistant bacterium Mucilaginibacter pedocola TBZ30.</title>
        <authorList>
            <person name="Huang J."/>
            <person name="Tang J."/>
        </authorList>
    </citation>
    <scope>NUCLEOTIDE SEQUENCE [LARGE SCALE GENOMIC DNA]</scope>
    <source>
        <strain evidence="1 2">TBZ30</strain>
    </source>
</reference>
<dbReference type="AlphaFoldDB" id="A0A1S9PC93"/>
<dbReference type="EMBL" id="MBTF01000023">
    <property type="protein sequence ID" value="OOQ58602.1"/>
    <property type="molecule type" value="Genomic_DNA"/>
</dbReference>
<evidence type="ECO:0000313" key="2">
    <source>
        <dbReference type="Proteomes" id="UP000189739"/>
    </source>
</evidence>
<protein>
    <submittedName>
        <fullName evidence="1">Uncharacterized protein</fullName>
    </submittedName>
</protein>
<dbReference type="Proteomes" id="UP000189739">
    <property type="component" value="Unassembled WGS sequence"/>
</dbReference>
<dbReference type="STRING" id="1792845.BC343_08020"/>
<comment type="caution">
    <text evidence="1">The sequence shown here is derived from an EMBL/GenBank/DDBJ whole genome shotgun (WGS) entry which is preliminary data.</text>
</comment>
<gene>
    <name evidence="1" type="ORF">BC343_08020</name>
</gene>
<name>A0A1S9PC93_9SPHI</name>
<accession>A0A1S9PC93</accession>
<evidence type="ECO:0000313" key="1">
    <source>
        <dbReference type="EMBL" id="OOQ58602.1"/>
    </source>
</evidence>
<proteinExistence type="predicted"/>
<sequence length="70" mass="8299">MINYRRLMSQTSEELVSIVQSMIKENQFSEITTLLTDELLSEYKNAELYSFKARSYLKQQNFESGLFYAE</sequence>
<organism evidence="1 2">
    <name type="scientific">Mucilaginibacter pedocola</name>
    <dbReference type="NCBI Taxonomy" id="1792845"/>
    <lineage>
        <taxon>Bacteria</taxon>
        <taxon>Pseudomonadati</taxon>
        <taxon>Bacteroidota</taxon>
        <taxon>Sphingobacteriia</taxon>
        <taxon>Sphingobacteriales</taxon>
        <taxon>Sphingobacteriaceae</taxon>
        <taxon>Mucilaginibacter</taxon>
    </lineage>
</organism>